<evidence type="ECO:0000256" key="1">
    <source>
        <dbReference type="ARBA" id="ARBA00004141"/>
    </source>
</evidence>
<keyword evidence="5 8" id="KW-0472">Membrane</keyword>
<organism evidence="10 11">
    <name type="scientific">Ciona intestinalis</name>
    <name type="common">Transparent sea squirt</name>
    <name type="synonym">Ascidia intestinalis</name>
    <dbReference type="NCBI Taxonomy" id="7719"/>
    <lineage>
        <taxon>Eukaryota</taxon>
        <taxon>Metazoa</taxon>
        <taxon>Chordata</taxon>
        <taxon>Tunicata</taxon>
        <taxon>Ascidiacea</taxon>
        <taxon>Phlebobranchia</taxon>
        <taxon>Cionidae</taxon>
        <taxon>Ciona</taxon>
    </lineage>
</organism>
<reference evidence="11" key="1">
    <citation type="journal article" date="2002" name="Science">
        <title>The draft genome of Ciona intestinalis: insights into chordate and vertebrate origins.</title>
        <authorList>
            <person name="Dehal P."/>
            <person name="Satou Y."/>
            <person name="Campbell R.K."/>
            <person name="Chapman J."/>
            <person name="Degnan B."/>
            <person name="De Tomaso A."/>
            <person name="Davidson B."/>
            <person name="Di Gregorio A."/>
            <person name="Gelpke M."/>
            <person name="Goodstein D.M."/>
            <person name="Harafuji N."/>
            <person name="Hastings K.E."/>
            <person name="Ho I."/>
            <person name="Hotta K."/>
            <person name="Huang W."/>
            <person name="Kawashima T."/>
            <person name="Lemaire P."/>
            <person name="Martinez D."/>
            <person name="Meinertzhagen I.A."/>
            <person name="Necula S."/>
            <person name="Nonaka M."/>
            <person name="Putnam N."/>
            <person name="Rash S."/>
            <person name="Saiga H."/>
            <person name="Satake M."/>
            <person name="Terry A."/>
            <person name="Yamada L."/>
            <person name="Wang H.G."/>
            <person name="Awazu S."/>
            <person name="Azumi K."/>
            <person name="Boore J."/>
            <person name="Branno M."/>
            <person name="Chin-Bow S."/>
            <person name="DeSantis R."/>
            <person name="Doyle S."/>
            <person name="Francino P."/>
            <person name="Keys D.N."/>
            <person name="Haga S."/>
            <person name="Hayashi H."/>
            <person name="Hino K."/>
            <person name="Imai K.S."/>
            <person name="Inaba K."/>
            <person name="Kano S."/>
            <person name="Kobayashi K."/>
            <person name="Kobayashi M."/>
            <person name="Lee B.I."/>
            <person name="Makabe K.W."/>
            <person name="Manohar C."/>
            <person name="Matassi G."/>
            <person name="Medina M."/>
            <person name="Mochizuki Y."/>
            <person name="Mount S."/>
            <person name="Morishita T."/>
            <person name="Miura S."/>
            <person name="Nakayama A."/>
            <person name="Nishizaka S."/>
            <person name="Nomoto H."/>
            <person name="Ohta F."/>
            <person name="Oishi K."/>
            <person name="Rigoutsos I."/>
            <person name="Sano M."/>
            <person name="Sasaki A."/>
            <person name="Sasakura Y."/>
            <person name="Shoguchi E."/>
            <person name="Shin-i T."/>
            <person name="Spagnuolo A."/>
            <person name="Stainier D."/>
            <person name="Suzuki M.M."/>
            <person name="Tassy O."/>
            <person name="Takatori N."/>
            <person name="Tokuoka M."/>
            <person name="Yagi K."/>
            <person name="Yoshizaki F."/>
            <person name="Wada S."/>
            <person name="Zhang C."/>
            <person name="Hyatt P.D."/>
            <person name="Larimer F."/>
            <person name="Detter C."/>
            <person name="Doggett N."/>
            <person name="Glavina T."/>
            <person name="Hawkins T."/>
            <person name="Richardson P."/>
            <person name="Lucas S."/>
            <person name="Kohara Y."/>
            <person name="Levine M."/>
            <person name="Satoh N."/>
            <person name="Rokhsar D.S."/>
        </authorList>
    </citation>
    <scope>NUCLEOTIDE SEQUENCE [LARGE SCALE GENOMIC DNA]</scope>
</reference>
<dbReference type="EMBL" id="EAAA01001483">
    <property type="status" value="NOT_ANNOTATED_CDS"/>
    <property type="molecule type" value="Genomic_DNA"/>
</dbReference>
<dbReference type="PRINTS" id="PR00237">
    <property type="entry name" value="GPCRRHODOPSN"/>
</dbReference>
<reference evidence="10" key="3">
    <citation type="submission" date="2025-08" db="UniProtKB">
        <authorList>
            <consortium name="Ensembl"/>
        </authorList>
    </citation>
    <scope>IDENTIFICATION</scope>
</reference>
<dbReference type="AlphaFoldDB" id="F6XIB4"/>
<evidence type="ECO:0000256" key="3">
    <source>
        <dbReference type="ARBA" id="ARBA00022989"/>
    </source>
</evidence>
<keyword evidence="3 8" id="KW-1133">Transmembrane helix</keyword>
<feature type="transmembrane region" description="Helical" evidence="8">
    <location>
        <begin position="129"/>
        <end position="150"/>
    </location>
</feature>
<evidence type="ECO:0000313" key="10">
    <source>
        <dbReference type="Ensembl" id="ENSCINP00000021908.2"/>
    </source>
</evidence>
<dbReference type="Gene3D" id="1.20.1070.10">
    <property type="entry name" value="Rhodopsin 7-helix transmembrane proteins"/>
    <property type="match status" value="1"/>
</dbReference>
<evidence type="ECO:0000256" key="4">
    <source>
        <dbReference type="ARBA" id="ARBA00023040"/>
    </source>
</evidence>
<accession>F6XIB4</accession>
<dbReference type="InParanoid" id="F6XIB4"/>
<evidence type="ECO:0000256" key="5">
    <source>
        <dbReference type="ARBA" id="ARBA00023136"/>
    </source>
</evidence>
<dbReference type="Pfam" id="PF00001">
    <property type="entry name" value="7tm_1"/>
    <property type="match status" value="1"/>
</dbReference>
<dbReference type="PANTHER" id="PTHR24243:SF234">
    <property type="entry name" value="GROWTH HORMONE SECRETAGOGUE RECEPTOR TYPE 1-LIKE"/>
    <property type="match status" value="1"/>
</dbReference>
<evidence type="ECO:0000256" key="2">
    <source>
        <dbReference type="ARBA" id="ARBA00022692"/>
    </source>
</evidence>
<keyword evidence="2 8" id="KW-0812">Transmembrane</keyword>
<dbReference type="Proteomes" id="UP000008144">
    <property type="component" value="Chromosome 2"/>
</dbReference>
<evidence type="ECO:0000256" key="7">
    <source>
        <dbReference type="ARBA" id="ARBA00023224"/>
    </source>
</evidence>
<evidence type="ECO:0000313" key="11">
    <source>
        <dbReference type="Proteomes" id="UP000008144"/>
    </source>
</evidence>
<feature type="transmembrane region" description="Helical" evidence="8">
    <location>
        <begin position="15"/>
        <end position="35"/>
    </location>
</feature>
<dbReference type="GO" id="GO:0004930">
    <property type="term" value="F:G protein-coupled receptor activity"/>
    <property type="evidence" value="ECO:0000318"/>
    <property type="project" value="GO_Central"/>
</dbReference>
<comment type="subcellular location">
    <subcellularLocation>
        <location evidence="1">Membrane</location>
        <topology evidence="1">Multi-pass membrane protein</topology>
    </subcellularLocation>
</comment>
<dbReference type="CDD" id="cd00637">
    <property type="entry name" value="7tm_classA_rhodopsin-like"/>
    <property type="match status" value="1"/>
</dbReference>
<reference evidence="10" key="4">
    <citation type="submission" date="2025-09" db="UniProtKB">
        <authorList>
            <consortium name="Ensembl"/>
        </authorList>
    </citation>
    <scope>IDENTIFICATION</scope>
</reference>
<evidence type="ECO:0000259" key="9">
    <source>
        <dbReference type="PROSITE" id="PS50262"/>
    </source>
</evidence>
<feature type="transmembrane region" description="Helical" evidence="8">
    <location>
        <begin position="86"/>
        <end position="108"/>
    </location>
</feature>
<keyword evidence="11" id="KW-1185">Reference proteome</keyword>
<evidence type="ECO:0000256" key="8">
    <source>
        <dbReference type="SAM" id="Phobius"/>
    </source>
</evidence>
<feature type="transmembrane region" description="Helical" evidence="8">
    <location>
        <begin position="47"/>
        <end position="66"/>
    </location>
</feature>
<evidence type="ECO:0000256" key="6">
    <source>
        <dbReference type="ARBA" id="ARBA00023170"/>
    </source>
</evidence>
<dbReference type="PANTHER" id="PTHR24243">
    <property type="entry name" value="G-PROTEIN COUPLED RECEPTOR"/>
    <property type="match status" value="1"/>
</dbReference>
<sequence length="235" mass="27171">MPPFDEVAVVVSATLLLPMMLFGIFANILTICVITKSKNLRTSTFNLFIASLCVSDFISALISPLFLYRRTWGFDDWKISNFLCKFFWGADNGTSLSTSLHILIFAFLRFYSSTWPFRYKEFKVKHAQICIGCIWLVAITCGFIPFFVWMNARKMNRNVLSQETGWPSCTIDLHWFENFKTYAVAGYAVFFYTPMVLILLLSIGVTVIMYYRRFKRKAQSHPEGKNVSSNAEVRR</sequence>
<proteinExistence type="predicted"/>
<name>F6XIB4_CIOIN</name>
<dbReference type="Ensembl" id="ENSCINT00000022154.2">
    <property type="protein sequence ID" value="ENSCINP00000021908.2"/>
    <property type="gene ID" value="ENSCING00000011479.2"/>
</dbReference>
<dbReference type="STRING" id="7719.ENSCINP00000021908"/>
<dbReference type="PROSITE" id="PS50262">
    <property type="entry name" value="G_PROTEIN_RECEP_F1_2"/>
    <property type="match status" value="1"/>
</dbReference>
<dbReference type="EMBL" id="EAAA01001484">
    <property type="status" value="NOT_ANNOTATED_CDS"/>
    <property type="molecule type" value="Genomic_DNA"/>
</dbReference>
<dbReference type="InterPro" id="IPR017452">
    <property type="entry name" value="GPCR_Rhodpsn_7TM"/>
</dbReference>
<dbReference type="SUPFAM" id="SSF81321">
    <property type="entry name" value="Family A G protein-coupled receptor-like"/>
    <property type="match status" value="1"/>
</dbReference>
<dbReference type="HOGENOM" id="CLU_1182455_0_0_1"/>
<feature type="transmembrane region" description="Helical" evidence="8">
    <location>
        <begin position="184"/>
        <end position="211"/>
    </location>
</feature>
<dbReference type="GO" id="GO:0007186">
    <property type="term" value="P:G protein-coupled receptor signaling pathway"/>
    <property type="evidence" value="ECO:0000318"/>
    <property type="project" value="GO_Central"/>
</dbReference>
<dbReference type="GeneTree" id="ENSGT00940000154336"/>
<feature type="domain" description="G-protein coupled receptors family 1 profile" evidence="9">
    <location>
        <begin position="26"/>
        <end position="235"/>
    </location>
</feature>
<keyword evidence="6" id="KW-0675">Receptor</keyword>
<keyword evidence="7" id="KW-0807">Transducer</keyword>
<dbReference type="InterPro" id="IPR000276">
    <property type="entry name" value="GPCR_Rhodpsn"/>
</dbReference>
<keyword evidence="4" id="KW-0297">G-protein coupled receptor</keyword>
<reference evidence="10" key="2">
    <citation type="journal article" date="2008" name="Genome Biol.">
        <title>Improved genome assembly and evidence-based global gene model set for the chordate Ciona intestinalis: new insight into intron and operon populations.</title>
        <authorList>
            <person name="Satou Y."/>
            <person name="Mineta K."/>
            <person name="Ogasawara M."/>
            <person name="Sasakura Y."/>
            <person name="Shoguchi E."/>
            <person name="Ueno K."/>
            <person name="Yamada L."/>
            <person name="Matsumoto J."/>
            <person name="Wasserscheid J."/>
            <person name="Dewar K."/>
            <person name="Wiley G.B."/>
            <person name="Macmil S.L."/>
            <person name="Roe B.A."/>
            <person name="Zeller R.W."/>
            <person name="Hastings K.E."/>
            <person name="Lemaire P."/>
            <person name="Lindquist E."/>
            <person name="Endo T."/>
            <person name="Hotta K."/>
            <person name="Inaba K."/>
        </authorList>
    </citation>
    <scope>NUCLEOTIDE SEQUENCE [LARGE SCALE GENOMIC DNA]</scope>
    <source>
        <strain evidence="10">wild type</strain>
    </source>
</reference>
<dbReference type="GO" id="GO:0005886">
    <property type="term" value="C:plasma membrane"/>
    <property type="evidence" value="ECO:0000318"/>
    <property type="project" value="GO_Central"/>
</dbReference>
<protein>
    <recommendedName>
        <fullName evidence="9">G-protein coupled receptors family 1 profile domain-containing protein</fullName>
    </recommendedName>
</protein>